<comment type="caution">
    <text evidence="2">The sequence shown here is derived from an EMBL/GenBank/DDBJ whole genome shotgun (WGS) entry which is preliminary data.</text>
</comment>
<reference evidence="2" key="2">
    <citation type="submission" date="2023-06" db="EMBL/GenBank/DDBJ databases">
        <authorList>
            <consortium name="Lawrence Berkeley National Laboratory"/>
            <person name="Haridas S."/>
            <person name="Hensen N."/>
            <person name="Bonometti L."/>
            <person name="Westerberg I."/>
            <person name="Brannstrom I.O."/>
            <person name="Guillou S."/>
            <person name="Cros-Aarteil S."/>
            <person name="Calhoun S."/>
            <person name="Kuo A."/>
            <person name="Mondo S."/>
            <person name="Pangilinan J."/>
            <person name="Riley R."/>
            <person name="LaButti K."/>
            <person name="Andreopoulos B."/>
            <person name="Lipzen A."/>
            <person name="Chen C."/>
            <person name="Yanf M."/>
            <person name="Daum C."/>
            <person name="Ng V."/>
            <person name="Clum A."/>
            <person name="Steindorff A."/>
            <person name="Ohm R."/>
            <person name="Martin F."/>
            <person name="Silar P."/>
            <person name="Natvig D."/>
            <person name="Lalanne C."/>
            <person name="Gautier V."/>
            <person name="Ament-velasquez S.L."/>
            <person name="Kruys A."/>
            <person name="Hutchinson M.I."/>
            <person name="Powell A.J."/>
            <person name="Barry K."/>
            <person name="Miller A.N."/>
            <person name="Grigoriev I.V."/>
            <person name="Debuchy R."/>
            <person name="Gladieux P."/>
            <person name="Thoren M.H."/>
            <person name="Johannesson H."/>
        </authorList>
    </citation>
    <scope>NUCLEOTIDE SEQUENCE</scope>
    <source>
        <strain evidence="2">CBS 232.78</strain>
    </source>
</reference>
<organism evidence="2 3">
    <name type="scientific">Podospora didyma</name>
    <dbReference type="NCBI Taxonomy" id="330526"/>
    <lineage>
        <taxon>Eukaryota</taxon>
        <taxon>Fungi</taxon>
        <taxon>Dikarya</taxon>
        <taxon>Ascomycota</taxon>
        <taxon>Pezizomycotina</taxon>
        <taxon>Sordariomycetes</taxon>
        <taxon>Sordariomycetidae</taxon>
        <taxon>Sordariales</taxon>
        <taxon>Podosporaceae</taxon>
        <taxon>Podospora</taxon>
    </lineage>
</organism>
<evidence type="ECO:0000313" key="2">
    <source>
        <dbReference type="EMBL" id="KAK3386135.1"/>
    </source>
</evidence>
<feature type="compositionally biased region" description="Polar residues" evidence="1">
    <location>
        <begin position="18"/>
        <end position="28"/>
    </location>
</feature>
<evidence type="ECO:0000313" key="3">
    <source>
        <dbReference type="Proteomes" id="UP001285441"/>
    </source>
</evidence>
<protein>
    <submittedName>
        <fullName evidence="2">Uncharacterized protein</fullName>
    </submittedName>
</protein>
<gene>
    <name evidence="2" type="ORF">B0H63DRAFT_450117</name>
</gene>
<sequence>MAQKIGSKSKFAPKPAQANRNQTPNPTSEPKAAEPGNVPPPTKVKVNQPIQPKVPVPKGKRSSPKGTKASNSAEETKETSSPTKPATEAAAASTPATMGSPSGSNASTGIDQLVAGVSKLQLALTGLKKKNRGHISAAPEDAAKNEQLGRLVLLVQCMQSAGLCSPDIQFCLVRYIQALSTTEFWVLKLHLTQISTIKSSPVTNEWDTVSSALNTISKLGHNLPLKYIKQAAANVISKLDKNPETFDGPNGWFLWLASGIAKRATFVKDEANESTVDPTPAEQAAAAAAAKKAPAPTAPANRGGRVTEDLFWLPELENAMFLAMMVRFRVKNLLWDGTNTRQPIPFSFSPMLVAIEREAWCSLFRFFSDNAHFNHRCKCADKTLVLKTMAAYRGTVSQDPKDAAQVAHMEGFLTQTTQLGIDDPKSLYGEHYTANPRRVSKEVFYNLHWNNDEFFEHFQHLMEILEAKKNRRYS</sequence>
<keyword evidence="3" id="KW-1185">Reference proteome</keyword>
<feature type="compositionally biased region" description="Polar residues" evidence="1">
    <location>
        <begin position="64"/>
        <end position="73"/>
    </location>
</feature>
<dbReference type="AlphaFoldDB" id="A0AAE0NR56"/>
<dbReference type="Proteomes" id="UP001285441">
    <property type="component" value="Unassembled WGS sequence"/>
</dbReference>
<dbReference type="EMBL" id="JAULSW010000004">
    <property type="protein sequence ID" value="KAK3386135.1"/>
    <property type="molecule type" value="Genomic_DNA"/>
</dbReference>
<feature type="region of interest" description="Disordered" evidence="1">
    <location>
        <begin position="1"/>
        <end position="105"/>
    </location>
</feature>
<feature type="compositionally biased region" description="Low complexity" evidence="1">
    <location>
        <begin position="79"/>
        <end position="102"/>
    </location>
</feature>
<evidence type="ECO:0000256" key="1">
    <source>
        <dbReference type="SAM" id="MobiDB-lite"/>
    </source>
</evidence>
<reference evidence="2" key="1">
    <citation type="journal article" date="2023" name="Mol. Phylogenet. Evol.">
        <title>Genome-scale phylogeny and comparative genomics of the fungal order Sordariales.</title>
        <authorList>
            <person name="Hensen N."/>
            <person name="Bonometti L."/>
            <person name="Westerberg I."/>
            <person name="Brannstrom I.O."/>
            <person name="Guillou S."/>
            <person name="Cros-Aarteil S."/>
            <person name="Calhoun S."/>
            <person name="Haridas S."/>
            <person name="Kuo A."/>
            <person name="Mondo S."/>
            <person name="Pangilinan J."/>
            <person name="Riley R."/>
            <person name="LaButti K."/>
            <person name="Andreopoulos B."/>
            <person name="Lipzen A."/>
            <person name="Chen C."/>
            <person name="Yan M."/>
            <person name="Daum C."/>
            <person name="Ng V."/>
            <person name="Clum A."/>
            <person name="Steindorff A."/>
            <person name="Ohm R.A."/>
            <person name="Martin F."/>
            <person name="Silar P."/>
            <person name="Natvig D.O."/>
            <person name="Lalanne C."/>
            <person name="Gautier V."/>
            <person name="Ament-Velasquez S.L."/>
            <person name="Kruys A."/>
            <person name="Hutchinson M.I."/>
            <person name="Powell A.J."/>
            <person name="Barry K."/>
            <person name="Miller A.N."/>
            <person name="Grigoriev I.V."/>
            <person name="Debuchy R."/>
            <person name="Gladieux P."/>
            <person name="Hiltunen Thoren M."/>
            <person name="Johannesson H."/>
        </authorList>
    </citation>
    <scope>NUCLEOTIDE SEQUENCE</scope>
    <source>
        <strain evidence="2">CBS 232.78</strain>
    </source>
</reference>
<accession>A0AAE0NR56</accession>
<proteinExistence type="predicted"/>
<name>A0AAE0NR56_9PEZI</name>